<sequence>VPWHSDGNAPNTITTHLYFSLTAALALYKPSDTDMVSTARTVCCSFVEGLTLRDKDGLWFDGQSADCTGPDGHKWTYNQGPILSTLGWMTVLTGDIKYVNFGLTTLDAVVNAAGSTPLPQNDGQGQSPFLEVVDGILAESCDGPTSTTCNPDATYFKV</sequence>
<dbReference type="InterPro" id="IPR005198">
    <property type="entry name" value="Glyco_hydro_76"/>
</dbReference>
<evidence type="ECO:0000313" key="2">
    <source>
        <dbReference type="Proteomes" id="UP001218218"/>
    </source>
</evidence>
<dbReference type="EMBL" id="JARIHO010000020">
    <property type="protein sequence ID" value="KAJ7347000.1"/>
    <property type="molecule type" value="Genomic_DNA"/>
</dbReference>
<accession>A0AAD7A1B5</accession>
<organism evidence="1 2">
    <name type="scientific">Mycena albidolilacea</name>
    <dbReference type="NCBI Taxonomy" id="1033008"/>
    <lineage>
        <taxon>Eukaryota</taxon>
        <taxon>Fungi</taxon>
        <taxon>Dikarya</taxon>
        <taxon>Basidiomycota</taxon>
        <taxon>Agaricomycotina</taxon>
        <taxon>Agaricomycetes</taxon>
        <taxon>Agaricomycetidae</taxon>
        <taxon>Agaricales</taxon>
        <taxon>Marasmiineae</taxon>
        <taxon>Mycenaceae</taxon>
        <taxon>Mycena</taxon>
    </lineage>
</organism>
<gene>
    <name evidence="1" type="ORF">DFH08DRAFT_699879</name>
</gene>
<dbReference type="Pfam" id="PF03663">
    <property type="entry name" value="Glyco_hydro_76"/>
    <property type="match status" value="1"/>
</dbReference>
<dbReference type="AlphaFoldDB" id="A0AAD7A1B5"/>
<proteinExistence type="predicted"/>
<name>A0AAD7A1B5_9AGAR</name>
<dbReference type="PANTHER" id="PTHR47791">
    <property type="entry name" value="MEIOTICALLY UP-REGULATED GENE 191 PROTEIN"/>
    <property type="match status" value="1"/>
</dbReference>
<dbReference type="SUPFAM" id="SSF48208">
    <property type="entry name" value="Six-hairpin glycosidases"/>
    <property type="match status" value="1"/>
</dbReference>
<dbReference type="InterPro" id="IPR008928">
    <property type="entry name" value="6-hairpin_glycosidase_sf"/>
</dbReference>
<comment type="caution">
    <text evidence="1">The sequence shown here is derived from an EMBL/GenBank/DDBJ whole genome shotgun (WGS) entry which is preliminary data.</text>
</comment>
<reference evidence="1" key="1">
    <citation type="submission" date="2023-03" db="EMBL/GenBank/DDBJ databases">
        <title>Massive genome expansion in bonnet fungi (Mycena s.s.) driven by repeated elements and novel gene families across ecological guilds.</title>
        <authorList>
            <consortium name="Lawrence Berkeley National Laboratory"/>
            <person name="Harder C.B."/>
            <person name="Miyauchi S."/>
            <person name="Viragh M."/>
            <person name="Kuo A."/>
            <person name="Thoen E."/>
            <person name="Andreopoulos B."/>
            <person name="Lu D."/>
            <person name="Skrede I."/>
            <person name="Drula E."/>
            <person name="Henrissat B."/>
            <person name="Morin E."/>
            <person name="Kohler A."/>
            <person name="Barry K."/>
            <person name="LaButti K."/>
            <person name="Morin E."/>
            <person name="Salamov A."/>
            <person name="Lipzen A."/>
            <person name="Mereny Z."/>
            <person name="Hegedus B."/>
            <person name="Baldrian P."/>
            <person name="Stursova M."/>
            <person name="Weitz H."/>
            <person name="Taylor A."/>
            <person name="Grigoriev I.V."/>
            <person name="Nagy L.G."/>
            <person name="Martin F."/>
            <person name="Kauserud H."/>
        </authorList>
    </citation>
    <scope>NUCLEOTIDE SEQUENCE</scope>
    <source>
        <strain evidence="1">CBHHK002</strain>
    </source>
</reference>
<dbReference type="InterPro" id="IPR053169">
    <property type="entry name" value="MUG_Protein"/>
</dbReference>
<feature type="non-terminal residue" evidence="1">
    <location>
        <position position="1"/>
    </location>
</feature>
<dbReference type="GO" id="GO:0005975">
    <property type="term" value="P:carbohydrate metabolic process"/>
    <property type="evidence" value="ECO:0007669"/>
    <property type="project" value="InterPro"/>
</dbReference>
<keyword evidence="2" id="KW-1185">Reference proteome</keyword>
<evidence type="ECO:0000313" key="1">
    <source>
        <dbReference type="EMBL" id="KAJ7347000.1"/>
    </source>
</evidence>
<protein>
    <submittedName>
        <fullName evidence="1">Uncharacterized protein</fullName>
    </submittedName>
</protein>
<dbReference type="PANTHER" id="PTHR47791:SF3">
    <property type="entry name" value="MEIOTICALLY UP-REGULATED GENE 191 PROTEIN"/>
    <property type="match status" value="1"/>
</dbReference>
<dbReference type="Proteomes" id="UP001218218">
    <property type="component" value="Unassembled WGS sequence"/>
</dbReference>
<dbReference type="Gene3D" id="1.50.10.20">
    <property type="match status" value="1"/>
</dbReference>